<evidence type="ECO:0000313" key="2">
    <source>
        <dbReference type="Proteomes" id="UP000637632"/>
    </source>
</evidence>
<comment type="caution">
    <text evidence="1">The sequence shown here is derived from an EMBL/GenBank/DDBJ whole genome shotgun (WGS) entry which is preliminary data.</text>
</comment>
<dbReference type="Proteomes" id="UP000637632">
    <property type="component" value="Unassembled WGS sequence"/>
</dbReference>
<proteinExistence type="predicted"/>
<name>A0ABR6XF38_9BURK</name>
<dbReference type="Pfam" id="PF05939">
    <property type="entry name" value="Phage_min_tail"/>
    <property type="match status" value="1"/>
</dbReference>
<keyword evidence="2" id="KW-1185">Reference proteome</keyword>
<organism evidence="1 2">
    <name type="scientific">Undibacterium aquatile</name>
    <dbReference type="NCBI Taxonomy" id="1537398"/>
    <lineage>
        <taxon>Bacteria</taxon>
        <taxon>Pseudomonadati</taxon>
        <taxon>Pseudomonadota</taxon>
        <taxon>Betaproteobacteria</taxon>
        <taxon>Burkholderiales</taxon>
        <taxon>Oxalobacteraceae</taxon>
        <taxon>Undibacterium</taxon>
    </lineage>
</organism>
<dbReference type="InterPro" id="IPR010265">
    <property type="entry name" value="Phage_lambda_TipM"/>
</dbReference>
<protein>
    <submittedName>
        <fullName evidence="1">Phage tail protein</fullName>
    </submittedName>
</protein>
<dbReference type="EMBL" id="JACOFT010000002">
    <property type="protein sequence ID" value="MBC3811328.1"/>
    <property type="molecule type" value="Genomic_DNA"/>
</dbReference>
<accession>A0ABR6XF38</accession>
<gene>
    <name evidence="1" type="ORF">H8K26_07720</name>
</gene>
<dbReference type="RefSeq" id="WP_190478535.1">
    <property type="nucleotide sequence ID" value="NZ_JACOFT010000002.1"/>
</dbReference>
<reference evidence="1 2" key="1">
    <citation type="submission" date="2020-08" db="EMBL/GenBank/DDBJ databases">
        <title>Novel species isolated from subtropical streams in China.</title>
        <authorList>
            <person name="Lu H."/>
        </authorList>
    </citation>
    <scope>NUCLEOTIDE SEQUENCE [LARGE SCALE GENOMIC DNA]</scope>
    <source>
        <strain evidence="1 2">CCTCC AB 2015119</strain>
    </source>
</reference>
<sequence>MDTFIWPPSAGGANTDIKYRTLSAQFGDGYSQVAPDGINNTDISVQLSWIGKTAEVLPIVNFLNEKGGVQAFYYTPPLGVRGTYRCKSHQVKSDGAGIHTITATFERGYIGDEHSNN</sequence>
<evidence type="ECO:0000313" key="1">
    <source>
        <dbReference type="EMBL" id="MBC3811328.1"/>
    </source>
</evidence>